<dbReference type="Pfam" id="PF04255">
    <property type="entry name" value="DUF433"/>
    <property type="match status" value="1"/>
</dbReference>
<dbReference type="OrthoDB" id="9809515at2"/>
<dbReference type="InterPro" id="IPR007367">
    <property type="entry name" value="DUF433"/>
</dbReference>
<accession>A0A418M3S2</accession>
<keyword evidence="2" id="KW-1185">Reference proteome</keyword>
<proteinExistence type="predicted"/>
<evidence type="ECO:0000313" key="1">
    <source>
        <dbReference type="EMBL" id="RIV20467.1"/>
    </source>
</evidence>
<dbReference type="AlphaFoldDB" id="A0A418M3S2"/>
<dbReference type="RefSeq" id="WP_119669635.1">
    <property type="nucleotide sequence ID" value="NZ_QXED01000006.1"/>
</dbReference>
<reference evidence="1 2" key="1">
    <citation type="submission" date="2018-08" db="EMBL/GenBank/DDBJ databases">
        <title>Fibrisoma montanum sp. nov., isolated from Danxia mountain soil.</title>
        <authorList>
            <person name="Huang Y."/>
        </authorList>
    </citation>
    <scope>NUCLEOTIDE SEQUENCE [LARGE SCALE GENOMIC DNA]</scope>
    <source>
        <strain evidence="1 2">HYT19</strain>
    </source>
</reference>
<organism evidence="1 2">
    <name type="scientific">Fibrisoma montanum</name>
    <dbReference type="NCBI Taxonomy" id="2305895"/>
    <lineage>
        <taxon>Bacteria</taxon>
        <taxon>Pseudomonadati</taxon>
        <taxon>Bacteroidota</taxon>
        <taxon>Cytophagia</taxon>
        <taxon>Cytophagales</taxon>
        <taxon>Spirosomataceae</taxon>
        <taxon>Fibrisoma</taxon>
    </lineage>
</organism>
<dbReference type="InterPro" id="IPR009057">
    <property type="entry name" value="Homeodomain-like_sf"/>
</dbReference>
<name>A0A418M3S2_9BACT</name>
<dbReference type="InterPro" id="IPR036388">
    <property type="entry name" value="WH-like_DNA-bd_sf"/>
</dbReference>
<dbReference type="Gene3D" id="1.10.10.10">
    <property type="entry name" value="Winged helix-like DNA-binding domain superfamily/Winged helix DNA-binding domain"/>
    <property type="match status" value="1"/>
</dbReference>
<sequence>MKRTRTTVEPVVERMGHGEMIHDILEAYPHLTRASVLICLHCAANA</sequence>
<dbReference type="SUPFAM" id="SSF46689">
    <property type="entry name" value="Homeodomain-like"/>
    <property type="match status" value="1"/>
</dbReference>
<gene>
    <name evidence="1" type="ORF">DYU11_20690</name>
</gene>
<protein>
    <submittedName>
        <fullName evidence="1">DUF433 domain-containing protein</fullName>
    </submittedName>
</protein>
<comment type="caution">
    <text evidence="1">The sequence shown here is derived from an EMBL/GenBank/DDBJ whole genome shotgun (WGS) entry which is preliminary data.</text>
</comment>
<evidence type="ECO:0000313" key="2">
    <source>
        <dbReference type="Proteomes" id="UP000283523"/>
    </source>
</evidence>
<dbReference type="Proteomes" id="UP000283523">
    <property type="component" value="Unassembled WGS sequence"/>
</dbReference>
<dbReference type="EMBL" id="QXED01000006">
    <property type="protein sequence ID" value="RIV20467.1"/>
    <property type="molecule type" value="Genomic_DNA"/>
</dbReference>